<accession>A0A8C0HZ28</accession>
<sequence length="79" mass="9032">MRKFAYCKVVLATSLIWVLLDMFLLFYFSECNKCDEKKERGLPAATVRGPCTVMKSGPHLPQLEKALAQERRPNTAKNK</sequence>
<dbReference type="AlphaFoldDB" id="A0A8C0HZ28"/>
<dbReference type="Ensembl" id="ENSBMST00010014594.1">
    <property type="protein sequence ID" value="ENSBMSP00010013146.1"/>
    <property type="gene ID" value="ENSBMSG00010009624.1"/>
</dbReference>
<organism evidence="2">
    <name type="scientific">Balaenoptera musculus</name>
    <name type="common">Blue whale</name>
    <dbReference type="NCBI Taxonomy" id="9771"/>
    <lineage>
        <taxon>Eukaryota</taxon>
        <taxon>Metazoa</taxon>
        <taxon>Chordata</taxon>
        <taxon>Craniata</taxon>
        <taxon>Vertebrata</taxon>
        <taxon>Euteleostomi</taxon>
        <taxon>Mammalia</taxon>
        <taxon>Eutheria</taxon>
        <taxon>Laurasiatheria</taxon>
        <taxon>Artiodactyla</taxon>
        <taxon>Whippomorpha</taxon>
        <taxon>Cetacea</taxon>
        <taxon>Mysticeti</taxon>
        <taxon>Balaenopteridae</taxon>
        <taxon>Balaenoptera</taxon>
    </lineage>
</organism>
<reference evidence="2" key="1">
    <citation type="submission" date="2023-09" db="UniProtKB">
        <authorList>
            <consortium name="Ensembl"/>
        </authorList>
    </citation>
    <scope>IDENTIFICATION</scope>
</reference>
<name>A0A8C0HZ28_BALMU</name>
<dbReference type="GeneTree" id="ENSGT00940000154732"/>
<proteinExistence type="predicted"/>
<evidence type="ECO:0000313" key="2">
    <source>
        <dbReference type="Ensembl" id="ENSBMSP00010013146.1"/>
    </source>
</evidence>
<evidence type="ECO:0008006" key="3">
    <source>
        <dbReference type="Google" id="ProtNLM"/>
    </source>
</evidence>
<keyword evidence="1" id="KW-1133">Transmembrane helix</keyword>
<feature type="transmembrane region" description="Helical" evidence="1">
    <location>
        <begin position="9"/>
        <end position="28"/>
    </location>
</feature>
<evidence type="ECO:0000256" key="1">
    <source>
        <dbReference type="SAM" id="Phobius"/>
    </source>
</evidence>
<keyword evidence="1" id="KW-0472">Membrane</keyword>
<protein>
    <recommendedName>
        <fullName evidence="3">Polypeptide N-acetylgalactosaminyltransferase 1</fullName>
    </recommendedName>
</protein>
<keyword evidence="1" id="KW-0812">Transmembrane</keyword>